<dbReference type="AlphaFoldDB" id="A0A7Y9I9J1"/>
<dbReference type="EMBL" id="JACCBU010000001">
    <property type="protein sequence ID" value="NYE72518.1"/>
    <property type="molecule type" value="Genomic_DNA"/>
</dbReference>
<dbReference type="Proteomes" id="UP000569914">
    <property type="component" value="Unassembled WGS sequence"/>
</dbReference>
<evidence type="ECO:0000256" key="1">
    <source>
        <dbReference type="SAM" id="Phobius"/>
    </source>
</evidence>
<evidence type="ECO:0000313" key="2">
    <source>
        <dbReference type="EMBL" id="NYE72518.1"/>
    </source>
</evidence>
<feature type="transmembrane region" description="Helical" evidence="1">
    <location>
        <begin position="132"/>
        <end position="151"/>
    </location>
</feature>
<keyword evidence="1" id="KW-0812">Transmembrane</keyword>
<keyword evidence="3" id="KW-1185">Reference proteome</keyword>
<sequence length="188" mass="19220">MTGEFDQGHASVRRAADIAADYEGLQGLVNAGLGVALLYMAASGNVAAGVALMAGLMAAGQGYYLKKYGRAINSPRRTWAIVAVSIPACLLTVGGLALDASGGAPIALGALFAAVALVGVDLITYRHVGVTALHWALIVILGLAALVPTLGWPSTGLWQYSLTLIGTALLIQGASDHLRLTRAMAPAR</sequence>
<proteinExistence type="predicted"/>
<feature type="transmembrane region" description="Helical" evidence="1">
    <location>
        <begin position="36"/>
        <end position="58"/>
    </location>
</feature>
<feature type="transmembrane region" description="Helical" evidence="1">
    <location>
        <begin position="104"/>
        <end position="125"/>
    </location>
</feature>
<keyword evidence="1" id="KW-0472">Membrane</keyword>
<feature type="transmembrane region" description="Helical" evidence="1">
    <location>
        <begin position="157"/>
        <end position="174"/>
    </location>
</feature>
<keyword evidence="1" id="KW-1133">Transmembrane helix</keyword>
<feature type="transmembrane region" description="Helical" evidence="1">
    <location>
        <begin position="79"/>
        <end position="98"/>
    </location>
</feature>
<evidence type="ECO:0000313" key="3">
    <source>
        <dbReference type="Proteomes" id="UP000569914"/>
    </source>
</evidence>
<protein>
    <submittedName>
        <fullName evidence="2">Uncharacterized protein</fullName>
    </submittedName>
</protein>
<reference evidence="2 3" key="1">
    <citation type="submission" date="2020-07" db="EMBL/GenBank/DDBJ databases">
        <title>Sequencing the genomes of 1000 actinobacteria strains.</title>
        <authorList>
            <person name="Klenk H.-P."/>
        </authorList>
    </citation>
    <scope>NUCLEOTIDE SEQUENCE [LARGE SCALE GENOMIC DNA]</scope>
    <source>
        <strain evidence="2 3">DSM 22083</strain>
    </source>
</reference>
<accession>A0A7Y9I9J1</accession>
<gene>
    <name evidence="2" type="ORF">BKA15_003847</name>
</gene>
<comment type="caution">
    <text evidence="2">The sequence shown here is derived from an EMBL/GenBank/DDBJ whole genome shotgun (WGS) entry which is preliminary data.</text>
</comment>
<name>A0A7Y9I9J1_9ACTN</name>
<dbReference type="RefSeq" id="WP_179753376.1">
    <property type="nucleotide sequence ID" value="NZ_JACCBU010000001.1"/>
</dbReference>
<organism evidence="2 3">
    <name type="scientific">Microlunatus parietis</name>
    <dbReference type="NCBI Taxonomy" id="682979"/>
    <lineage>
        <taxon>Bacteria</taxon>
        <taxon>Bacillati</taxon>
        <taxon>Actinomycetota</taxon>
        <taxon>Actinomycetes</taxon>
        <taxon>Propionibacteriales</taxon>
        <taxon>Propionibacteriaceae</taxon>
        <taxon>Microlunatus</taxon>
    </lineage>
</organism>